<dbReference type="PANTHER" id="PTHR21371">
    <property type="entry name" value="KETOL-ACID REDUCTOISOMERASE, MITOCHONDRIAL"/>
    <property type="match status" value="1"/>
</dbReference>
<comment type="caution">
    <text evidence="14">The sequence shown here is derived from an EMBL/GenBank/DDBJ whole genome shotgun (WGS) entry which is preliminary data.</text>
</comment>
<feature type="binding site" evidence="10 11">
    <location>
        <position position="195"/>
    </location>
    <ligand>
        <name>Mg(2+)</name>
        <dbReference type="ChEBI" id="CHEBI:18420"/>
        <label>2</label>
    </ligand>
</feature>
<dbReference type="SUPFAM" id="SSF48179">
    <property type="entry name" value="6-phosphogluconate dehydrogenase C-terminal domain-like"/>
    <property type="match status" value="1"/>
</dbReference>
<accession>A0ABP4NCE2</accession>
<evidence type="ECO:0000256" key="7">
    <source>
        <dbReference type="ARBA" id="ARBA00022857"/>
    </source>
</evidence>
<dbReference type="InterPro" id="IPR036291">
    <property type="entry name" value="NAD(P)-bd_dom_sf"/>
</dbReference>
<dbReference type="Gene3D" id="6.10.240.10">
    <property type="match status" value="1"/>
</dbReference>
<dbReference type="Gene3D" id="3.40.50.720">
    <property type="entry name" value="NAD(P)-binding Rossmann-like Domain"/>
    <property type="match status" value="1"/>
</dbReference>
<evidence type="ECO:0000256" key="3">
    <source>
        <dbReference type="ARBA" id="ARBA00010318"/>
    </source>
</evidence>
<evidence type="ECO:0000256" key="5">
    <source>
        <dbReference type="ARBA" id="ARBA00022723"/>
    </source>
</evidence>
<dbReference type="NCBIfam" id="NF009940">
    <property type="entry name" value="PRK13403.1"/>
    <property type="match status" value="1"/>
</dbReference>
<feature type="binding site" evidence="10">
    <location>
        <begin position="29"/>
        <end position="32"/>
    </location>
    <ligand>
        <name>NADP(+)</name>
        <dbReference type="ChEBI" id="CHEBI:58349"/>
    </ligand>
</feature>
<comment type="similarity">
    <text evidence="3 10 11">Belongs to the ketol-acid reductoisomerase family.</text>
</comment>
<dbReference type="SUPFAM" id="SSF51735">
    <property type="entry name" value="NAD(P)-binding Rossmann-fold domains"/>
    <property type="match status" value="1"/>
</dbReference>
<dbReference type="Proteomes" id="UP001501705">
    <property type="component" value="Unassembled WGS sequence"/>
</dbReference>
<dbReference type="EC" id="1.1.1.86" evidence="10"/>
<evidence type="ECO:0000256" key="1">
    <source>
        <dbReference type="ARBA" id="ARBA00004864"/>
    </source>
</evidence>
<keyword evidence="5 10" id="KW-0479">Metal-binding</keyword>
<reference evidence="15" key="1">
    <citation type="journal article" date="2019" name="Int. J. Syst. Evol. Microbiol.">
        <title>The Global Catalogue of Microorganisms (GCM) 10K type strain sequencing project: providing services to taxonomists for standard genome sequencing and annotation.</title>
        <authorList>
            <consortium name="The Broad Institute Genomics Platform"/>
            <consortium name="The Broad Institute Genome Sequencing Center for Infectious Disease"/>
            <person name="Wu L."/>
            <person name="Ma J."/>
        </authorList>
    </citation>
    <scope>NUCLEOTIDE SEQUENCE [LARGE SCALE GENOMIC DNA]</scope>
    <source>
        <strain evidence="15">JCM 15572</strain>
    </source>
</reference>
<keyword evidence="6 10" id="KW-0460">Magnesium</keyword>
<feature type="binding site" evidence="10 11">
    <location>
        <position position="256"/>
    </location>
    <ligand>
        <name>substrate</name>
    </ligand>
</feature>
<feature type="binding site" evidence="10">
    <location>
        <position position="57"/>
    </location>
    <ligand>
        <name>NADP(+)</name>
        <dbReference type="ChEBI" id="CHEBI:58349"/>
    </ligand>
</feature>
<dbReference type="PIRSF" id="PIRSF000116">
    <property type="entry name" value="IlvC_gammaproteo"/>
    <property type="match status" value="1"/>
</dbReference>
<evidence type="ECO:0000256" key="6">
    <source>
        <dbReference type="ARBA" id="ARBA00022842"/>
    </source>
</evidence>
<dbReference type="Pfam" id="PF01450">
    <property type="entry name" value="KARI_C"/>
    <property type="match status" value="1"/>
</dbReference>
<comment type="catalytic activity">
    <reaction evidence="10">
        <text>(2R,3R)-2,3-dihydroxy-3-methylpentanoate + NADP(+) = (S)-2-ethyl-2-hydroxy-3-oxobutanoate + NADPH + H(+)</text>
        <dbReference type="Rhea" id="RHEA:13493"/>
        <dbReference type="ChEBI" id="CHEBI:15378"/>
        <dbReference type="ChEBI" id="CHEBI:49256"/>
        <dbReference type="ChEBI" id="CHEBI:49258"/>
        <dbReference type="ChEBI" id="CHEBI:57783"/>
        <dbReference type="ChEBI" id="CHEBI:58349"/>
        <dbReference type="EC" id="1.1.1.86"/>
    </reaction>
</comment>
<dbReference type="InterPro" id="IPR014359">
    <property type="entry name" value="KARI_prok"/>
</dbReference>
<feature type="binding site" evidence="10">
    <location>
        <position position="138"/>
    </location>
    <ligand>
        <name>NADP(+)</name>
        <dbReference type="ChEBI" id="CHEBI:58349"/>
    </ligand>
</feature>
<comment type="pathway">
    <text evidence="1 10">Amino-acid biosynthesis; L-valine biosynthesis; L-valine from pyruvate: step 2/4.</text>
</comment>
<feature type="binding site" evidence="10 11">
    <location>
        <position position="231"/>
    </location>
    <ligand>
        <name>Mg(2+)</name>
        <dbReference type="ChEBI" id="CHEBI:18420"/>
        <label>2</label>
    </ligand>
</feature>
<comment type="catalytic activity">
    <reaction evidence="10">
        <text>(2R)-2,3-dihydroxy-3-methylbutanoate + NADP(+) = (2S)-2-acetolactate + NADPH + H(+)</text>
        <dbReference type="Rhea" id="RHEA:22068"/>
        <dbReference type="ChEBI" id="CHEBI:15378"/>
        <dbReference type="ChEBI" id="CHEBI:49072"/>
        <dbReference type="ChEBI" id="CHEBI:57783"/>
        <dbReference type="ChEBI" id="CHEBI:58349"/>
        <dbReference type="ChEBI" id="CHEBI:58476"/>
        <dbReference type="EC" id="1.1.1.86"/>
    </reaction>
</comment>
<evidence type="ECO:0000259" key="13">
    <source>
        <dbReference type="PROSITE" id="PS51851"/>
    </source>
</evidence>
<sequence length="346" mass="37156">MPEVAAEMFYDDNADLSVIQGRHVAVLGYGSQGHAHALSLRDSGVDVRVGLPEGSKSRAKAEAQGLRVVSPAEACEEADVIVVLAPDPAQRKLYKEAIEPNLVDGDALVFGHGFNIRFGYIKPPAGVDVFMVAPKGPGHLVRREYSEGRGVPVLVAVEQDATGKAWDLALAYAKGIGGLRAGGIKTTFTEETETDLFGEQAVLCGGVSALIQAGFETLTEAGYQPEVAYFECLHELKLIVDLIYEGGIAKQRWSVSDTAEYGDYVSGPRIIDASVKARMKEVLGDITDGTFAARFIADQDAGAPEFAEFRKKSQEHPIEAVGKDLRGLMAWVKSHDDDYVEGSAAR</sequence>
<comment type="cofactor">
    <cofactor evidence="10">
        <name>Mg(2+)</name>
        <dbReference type="ChEBI" id="CHEBI:18420"/>
    </cofactor>
    <text evidence="10">Binds 2 magnesium ions per subunit.</text>
</comment>
<comment type="caution">
    <text evidence="10">Lacks conserved residue(s) required for the propagation of feature annotation.</text>
</comment>
<feature type="domain" description="KARI C-terminal knotted" evidence="13">
    <location>
        <begin position="187"/>
        <end position="332"/>
    </location>
</feature>
<comment type="function">
    <text evidence="10">Involved in the biosynthesis of branched-chain amino acids (BCAA). Catalyzes an alkyl-migration followed by a ketol-acid reduction of (S)-2-acetolactate (S2AL) to yield (R)-2,3-dihydroxy-isovalerate. In the isomerase reaction, S2AL is rearranged via a Mg-dependent methyl migration to produce 3-hydroxy-3-methyl-2-ketobutyrate (HMKB). In the reductase reaction, this 2-ketoacid undergoes a metal-dependent reduction by NADPH to yield (R)-2,3-dihydroxy-isovalerate.</text>
</comment>
<dbReference type="PROSITE" id="PS51850">
    <property type="entry name" value="KARI_N"/>
    <property type="match status" value="1"/>
</dbReference>
<evidence type="ECO:0000256" key="11">
    <source>
        <dbReference type="PROSITE-ProRule" id="PRU01198"/>
    </source>
</evidence>
<feature type="binding site" evidence="10">
    <location>
        <position position="55"/>
    </location>
    <ligand>
        <name>NADP(+)</name>
        <dbReference type="ChEBI" id="CHEBI:58349"/>
    </ligand>
</feature>
<keyword evidence="7 10" id="KW-0521">NADP</keyword>
<dbReference type="InterPro" id="IPR013023">
    <property type="entry name" value="KARI"/>
</dbReference>
<keyword evidence="15" id="KW-1185">Reference proteome</keyword>
<evidence type="ECO:0000256" key="4">
    <source>
        <dbReference type="ARBA" id="ARBA00022605"/>
    </source>
</evidence>
<dbReference type="InterPro" id="IPR013116">
    <property type="entry name" value="KARI_N"/>
</dbReference>
<dbReference type="PANTHER" id="PTHR21371:SF1">
    <property type="entry name" value="KETOL-ACID REDUCTOISOMERASE, MITOCHONDRIAL"/>
    <property type="match status" value="1"/>
</dbReference>
<keyword evidence="9 10" id="KW-0100">Branched-chain amino acid biosynthesis</keyword>
<feature type="binding site" evidence="10 11">
    <location>
        <position position="195"/>
    </location>
    <ligand>
        <name>Mg(2+)</name>
        <dbReference type="ChEBI" id="CHEBI:18420"/>
        <label>1</label>
    </ligand>
</feature>
<comment type="pathway">
    <text evidence="2 10">Amino-acid biosynthesis; L-isoleucine biosynthesis; L-isoleucine from 2-oxobutanoate: step 2/4.</text>
</comment>
<dbReference type="Pfam" id="PF07991">
    <property type="entry name" value="KARI_N"/>
    <property type="match status" value="1"/>
</dbReference>
<feature type="binding site" evidence="10 11">
    <location>
        <position position="235"/>
    </location>
    <ligand>
        <name>Mg(2+)</name>
        <dbReference type="ChEBI" id="CHEBI:18420"/>
        <label>2</label>
    </ligand>
</feature>
<organism evidence="14 15">
    <name type="scientific">Kribbella hippodromi</name>
    <dbReference type="NCBI Taxonomy" id="434347"/>
    <lineage>
        <taxon>Bacteria</taxon>
        <taxon>Bacillati</taxon>
        <taxon>Actinomycetota</taxon>
        <taxon>Actinomycetes</taxon>
        <taxon>Propionibacteriales</taxon>
        <taxon>Kribbellaceae</taxon>
        <taxon>Kribbella</taxon>
    </lineage>
</organism>
<feature type="domain" description="KARI N-terminal Rossmann" evidence="12">
    <location>
        <begin position="6"/>
        <end position="186"/>
    </location>
</feature>
<gene>
    <name evidence="10 14" type="primary">ilvC</name>
    <name evidence="14" type="ORF">GCM10009804_13530</name>
</gene>
<dbReference type="NCBIfam" id="NF004017">
    <property type="entry name" value="PRK05479.1"/>
    <property type="match status" value="1"/>
</dbReference>
<dbReference type="InterPro" id="IPR008927">
    <property type="entry name" value="6-PGluconate_DH-like_C_sf"/>
</dbReference>
<name>A0ABP4NCE2_9ACTN</name>
<keyword evidence="4 10" id="KW-0028">Amino-acid biosynthesis</keyword>
<evidence type="ECO:0000259" key="12">
    <source>
        <dbReference type="PROSITE" id="PS51850"/>
    </source>
</evidence>
<dbReference type="PROSITE" id="PS51851">
    <property type="entry name" value="KARI_C"/>
    <property type="match status" value="1"/>
</dbReference>
<evidence type="ECO:0000256" key="2">
    <source>
        <dbReference type="ARBA" id="ARBA00004885"/>
    </source>
</evidence>
<dbReference type="NCBIfam" id="TIGR00465">
    <property type="entry name" value="ilvC"/>
    <property type="match status" value="1"/>
</dbReference>
<dbReference type="HAMAP" id="MF_00435">
    <property type="entry name" value="IlvC"/>
    <property type="match status" value="1"/>
</dbReference>
<protein>
    <recommendedName>
        <fullName evidence="10">Ketol-acid reductoisomerase (NADP(+))</fullName>
        <shortName evidence="10">KARI</shortName>
        <ecNumber evidence="10">1.1.1.86</ecNumber>
    </recommendedName>
    <alternativeName>
        <fullName evidence="10">Acetohydroxy-acid isomeroreductase</fullName>
        <shortName evidence="10">AHIR</shortName>
    </alternativeName>
    <alternativeName>
        <fullName evidence="10">Alpha-keto-beta-hydroxylacyl reductoisomerase</fullName>
    </alternativeName>
</protein>
<evidence type="ECO:0000313" key="15">
    <source>
        <dbReference type="Proteomes" id="UP001501705"/>
    </source>
</evidence>
<evidence type="ECO:0000256" key="9">
    <source>
        <dbReference type="ARBA" id="ARBA00023304"/>
    </source>
</evidence>
<feature type="active site" evidence="10">
    <location>
        <position position="112"/>
    </location>
</feature>
<dbReference type="InterPro" id="IPR000506">
    <property type="entry name" value="KARI_C"/>
</dbReference>
<feature type="binding site" evidence="10 11">
    <location>
        <position position="199"/>
    </location>
    <ligand>
        <name>Mg(2+)</name>
        <dbReference type="ChEBI" id="CHEBI:18420"/>
        <label>1</label>
    </ligand>
</feature>
<keyword evidence="8 10" id="KW-0560">Oxidoreductase</keyword>
<evidence type="ECO:0000256" key="8">
    <source>
        <dbReference type="ARBA" id="ARBA00023002"/>
    </source>
</evidence>
<dbReference type="EMBL" id="BAAAPH010000003">
    <property type="protein sequence ID" value="GAA1558033.1"/>
    <property type="molecule type" value="Genomic_DNA"/>
</dbReference>
<proteinExistence type="inferred from homology"/>
<evidence type="ECO:0000313" key="14">
    <source>
        <dbReference type="EMBL" id="GAA1558033.1"/>
    </source>
</evidence>
<evidence type="ECO:0000256" key="10">
    <source>
        <dbReference type="HAMAP-Rule" id="MF_00435"/>
    </source>
</evidence>